<sequence>MEYSLILVRTRHALITTRLEMIDAISCHVRVRIDLCVPIVCFP</sequence>
<gene>
    <name evidence="1" type="ORF">HMPREF1549_02136</name>
</gene>
<dbReference type="HOGENOM" id="CLU_3228453_0_0_11"/>
<dbReference type="Proteomes" id="UP000016498">
    <property type="component" value="Unassembled WGS sequence"/>
</dbReference>
<protein>
    <submittedName>
        <fullName evidence="1">Uncharacterized protein</fullName>
    </submittedName>
</protein>
<proteinExistence type="predicted"/>
<evidence type="ECO:0000313" key="2">
    <source>
        <dbReference type="Proteomes" id="UP000016498"/>
    </source>
</evidence>
<name>U1PPC8_9ACTO</name>
<accession>U1PPC8</accession>
<comment type="caution">
    <text evidence="1">The sequence shown here is derived from an EMBL/GenBank/DDBJ whole genome shotgun (WGS) entry which is preliminary data.</text>
</comment>
<dbReference type="EMBL" id="AWSD01000234">
    <property type="protein sequence ID" value="ERH18000.1"/>
    <property type="molecule type" value="Genomic_DNA"/>
</dbReference>
<dbReference type="AlphaFoldDB" id="U1PPC8"/>
<organism evidence="1 2">
    <name type="scientific">Actinomyces johnsonii F0510</name>
    <dbReference type="NCBI Taxonomy" id="1227262"/>
    <lineage>
        <taxon>Bacteria</taxon>
        <taxon>Bacillati</taxon>
        <taxon>Actinomycetota</taxon>
        <taxon>Actinomycetes</taxon>
        <taxon>Actinomycetales</taxon>
        <taxon>Actinomycetaceae</taxon>
        <taxon>Actinomyces</taxon>
    </lineage>
</organism>
<reference evidence="1 2" key="1">
    <citation type="submission" date="2013-06" db="EMBL/GenBank/DDBJ databases">
        <authorList>
            <person name="Weinstock G."/>
            <person name="Sodergren E."/>
            <person name="Lobos E.A."/>
            <person name="Fulton L."/>
            <person name="Fulton R."/>
            <person name="Courtney L."/>
            <person name="Fronick C."/>
            <person name="O'Laughlin M."/>
            <person name="Godfrey J."/>
            <person name="Wilson R.M."/>
            <person name="Miner T."/>
            <person name="Farmer C."/>
            <person name="Delehaunty K."/>
            <person name="Cordes M."/>
            <person name="Minx P."/>
            <person name="Tomlinson C."/>
            <person name="Chen J."/>
            <person name="Wollam A."/>
            <person name="Pepin K.H."/>
            <person name="Bhonagiri V."/>
            <person name="Zhang X."/>
            <person name="Warren W."/>
            <person name="Mitreva M."/>
            <person name="Mardis E.R."/>
            <person name="Wilson R.K."/>
        </authorList>
    </citation>
    <scope>NUCLEOTIDE SEQUENCE [LARGE SCALE GENOMIC DNA]</scope>
    <source>
        <strain evidence="1 2">F0510</strain>
    </source>
</reference>
<evidence type="ECO:0000313" key="1">
    <source>
        <dbReference type="EMBL" id="ERH18000.1"/>
    </source>
</evidence>